<keyword evidence="5" id="KW-0804">Transcription</keyword>
<dbReference type="KEGG" id="taqu:KDW03_01585"/>
<protein>
    <submittedName>
        <fullName evidence="7">Helix-turn-helix transcriptional regulator</fullName>
    </submittedName>
</protein>
<dbReference type="GO" id="GO:0004252">
    <property type="term" value="F:serine-type endopeptidase activity"/>
    <property type="evidence" value="ECO:0007669"/>
    <property type="project" value="InterPro"/>
</dbReference>
<evidence type="ECO:0000259" key="6">
    <source>
        <dbReference type="PROSITE" id="PS50943"/>
    </source>
</evidence>
<dbReference type="GO" id="GO:0003677">
    <property type="term" value="F:DNA binding"/>
    <property type="evidence" value="ECO:0007669"/>
    <property type="project" value="UniProtKB-KW"/>
</dbReference>
<reference evidence="7" key="1">
    <citation type="submission" date="2021-04" db="EMBL/GenBank/DDBJ databases">
        <authorList>
            <person name="Postec A."/>
        </authorList>
    </citation>
    <scope>NUCLEOTIDE SEQUENCE</scope>
    <source>
        <strain evidence="7">F1F22</strain>
    </source>
</reference>
<evidence type="ECO:0000256" key="4">
    <source>
        <dbReference type="ARBA" id="ARBA00023125"/>
    </source>
</evidence>
<name>A0AAX3BE67_9SPIR</name>
<evidence type="ECO:0000313" key="7">
    <source>
        <dbReference type="EMBL" id="URA10521.1"/>
    </source>
</evidence>
<dbReference type="PROSITE" id="PS50943">
    <property type="entry name" value="HTH_CROC1"/>
    <property type="match status" value="1"/>
</dbReference>
<feature type="domain" description="HTH cro/C1-type" evidence="6">
    <location>
        <begin position="12"/>
        <end position="65"/>
    </location>
</feature>
<dbReference type="InterPro" id="IPR010982">
    <property type="entry name" value="Lambda_DNA-bd_dom_sf"/>
</dbReference>
<keyword evidence="3" id="KW-0805">Transcription regulation</keyword>
<keyword evidence="1" id="KW-0645">Protease</keyword>
<dbReference type="PANTHER" id="PTHR40661:SF3">
    <property type="entry name" value="FELS-1 PROPHAGE TRANSCRIPTIONAL REGULATOR"/>
    <property type="match status" value="1"/>
</dbReference>
<evidence type="ECO:0000313" key="8">
    <source>
        <dbReference type="Proteomes" id="UP001056539"/>
    </source>
</evidence>
<dbReference type="Proteomes" id="UP001056539">
    <property type="component" value="Chromosome"/>
</dbReference>
<evidence type="ECO:0000256" key="3">
    <source>
        <dbReference type="ARBA" id="ARBA00023015"/>
    </source>
</evidence>
<dbReference type="Gene3D" id="2.10.109.10">
    <property type="entry name" value="Umud Fragment, subunit A"/>
    <property type="match status" value="1"/>
</dbReference>
<dbReference type="InterPro" id="IPR039418">
    <property type="entry name" value="LexA-like"/>
</dbReference>
<dbReference type="Pfam" id="PF12844">
    <property type="entry name" value="HTH_19"/>
    <property type="match status" value="1"/>
</dbReference>
<dbReference type="RefSeq" id="WP_271435649.1">
    <property type="nucleotide sequence ID" value="NZ_CP073355.1"/>
</dbReference>
<proteinExistence type="predicted"/>
<accession>A0AAX3BE67</accession>
<keyword evidence="4" id="KW-0238">DNA-binding</keyword>
<evidence type="ECO:0000256" key="5">
    <source>
        <dbReference type="ARBA" id="ARBA00023163"/>
    </source>
</evidence>
<dbReference type="GO" id="GO:0006508">
    <property type="term" value="P:proteolysis"/>
    <property type="evidence" value="ECO:0007669"/>
    <property type="project" value="UniProtKB-KW"/>
</dbReference>
<dbReference type="CDD" id="cd00093">
    <property type="entry name" value="HTH_XRE"/>
    <property type="match status" value="1"/>
</dbReference>
<dbReference type="InterPro" id="IPR001387">
    <property type="entry name" value="Cro/C1-type_HTH"/>
</dbReference>
<keyword evidence="8" id="KW-1185">Reference proteome</keyword>
<dbReference type="AlphaFoldDB" id="A0AAX3BE67"/>
<evidence type="ECO:0000256" key="1">
    <source>
        <dbReference type="ARBA" id="ARBA00022670"/>
    </source>
</evidence>
<dbReference type="Gene3D" id="1.10.260.40">
    <property type="entry name" value="lambda repressor-like DNA-binding domains"/>
    <property type="match status" value="1"/>
</dbReference>
<evidence type="ECO:0000256" key="2">
    <source>
        <dbReference type="ARBA" id="ARBA00022801"/>
    </source>
</evidence>
<dbReference type="PANTHER" id="PTHR40661">
    <property type="match status" value="1"/>
</dbReference>
<dbReference type="SUPFAM" id="SSF51306">
    <property type="entry name" value="LexA/Signal peptidase"/>
    <property type="match status" value="1"/>
</dbReference>
<dbReference type="InterPro" id="IPR019756">
    <property type="entry name" value="Pept_S26A_signal_pept_1_Ser-AS"/>
</dbReference>
<dbReference type="SUPFAM" id="SSF47413">
    <property type="entry name" value="lambda repressor-like DNA-binding domains"/>
    <property type="match status" value="1"/>
</dbReference>
<dbReference type="GO" id="GO:0016020">
    <property type="term" value="C:membrane"/>
    <property type="evidence" value="ECO:0007669"/>
    <property type="project" value="InterPro"/>
</dbReference>
<dbReference type="SMART" id="SM00530">
    <property type="entry name" value="HTH_XRE"/>
    <property type="match status" value="1"/>
</dbReference>
<reference evidence="7" key="2">
    <citation type="submission" date="2022-06" db="EMBL/GenBank/DDBJ databases">
        <title>Thermospira aquatica gen. nov., sp. nov.</title>
        <authorList>
            <person name="Ben Ali Gam Z."/>
            <person name="Labat M."/>
        </authorList>
    </citation>
    <scope>NUCLEOTIDE SEQUENCE</scope>
    <source>
        <strain evidence="7">F1F22</strain>
    </source>
</reference>
<keyword evidence="2" id="KW-0378">Hydrolase</keyword>
<dbReference type="EMBL" id="CP073355">
    <property type="protein sequence ID" value="URA10521.1"/>
    <property type="molecule type" value="Genomic_DNA"/>
</dbReference>
<gene>
    <name evidence="7" type="ORF">KDW03_01585</name>
</gene>
<dbReference type="InterPro" id="IPR036286">
    <property type="entry name" value="LexA/Signal_pep-like_sf"/>
</dbReference>
<dbReference type="Pfam" id="PF00717">
    <property type="entry name" value="Peptidase_S24"/>
    <property type="match status" value="1"/>
</dbReference>
<organism evidence="7 8">
    <name type="scientific">Thermospira aquatica</name>
    <dbReference type="NCBI Taxonomy" id="2828656"/>
    <lineage>
        <taxon>Bacteria</taxon>
        <taxon>Pseudomonadati</taxon>
        <taxon>Spirochaetota</taxon>
        <taxon>Spirochaetia</taxon>
        <taxon>Brevinematales</taxon>
        <taxon>Thermospiraceae</taxon>
        <taxon>Thermospira</taxon>
    </lineage>
</organism>
<dbReference type="PROSITE" id="PS00501">
    <property type="entry name" value="SPASE_I_1"/>
    <property type="match status" value="1"/>
</dbReference>
<dbReference type="CDD" id="cd06529">
    <property type="entry name" value="S24_LexA-like"/>
    <property type="match status" value="1"/>
</dbReference>
<dbReference type="InterPro" id="IPR015927">
    <property type="entry name" value="Peptidase_S24_S26A/B/C"/>
</dbReference>
<sequence>MYLKAIEIGERIKAVRTKKNISREKLGQMIGVSGRTIVNYENGEGLPAAMIFLIAEKLSVDPNWLFTGEGDMFLSPLTTPNGGYTIFDAKNRVIPHKGGETVYLGVLDARVSAGYGIENFEVTVIDEFAIERRLLLPYAPERCKVLQVKGDSMYPTLHEGDWIVVVEGVIDTNGIYVLNRGGQLFVKRLEFRLAQNTLVIKSDNPNYSPEEIHQEKMHEHFSIIGRVILHIHPSR</sequence>